<accession>A0AAW6U4G0</accession>
<keyword evidence="1" id="KW-0812">Transmembrane</keyword>
<name>A0AAW6U4G0_9BACT</name>
<evidence type="ECO:0000256" key="1">
    <source>
        <dbReference type="SAM" id="Phobius"/>
    </source>
</evidence>
<dbReference type="RefSeq" id="WP_349245975.1">
    <property type="nucleotide sequence ID" value="NZ_JASCXX010000022.1"/>
</dbReference>
<proteinExistence type="predicted"/>
<sequence length="140" mass="15711">MMSLVSVNWNPSRKDLNGFRLIAVAATTLIAVLLYTLKGVDVRWCAGIVAFGGFVWLSGLVSLTLTRYVYVTLVAVTLPIGFVVSLVLMGVVYFGLFVPVGLLFRLIGRDVLCRKFDSKAPSYWVPHRQTTKVERYFQQF</sequence>
<evidence type="ECO:0000313" key="3">
    <source>
        <dbReference type="Proteomes" id="UP001431776"/>
    </source>
</evidence>
<dbReference type="AlphaFoldDB" id="A0AAW6U4G0"/>
<feature type="transmembrane region" description="Helical" evidence="1">
    <location>
        <begin position="44"/>
        <end position="65"/>
    </location>
</feature>
<evidence type="ECO:0000313" key="2">
    <source>
        <dbReference type="EMBL" id="MDI6450564.1"/>
    </source>
</evidence>
<organism evidence="2 3">
    <name type="scientific">Anaerobaca lacustris</name>
    <dbReference type="NCBI Taxonomy" id="3044600"/>
    <lineage>
        <taxon>Bacteria</taxon>
        <taxon>Pseudomonadati</taxon>
        <taxon>Planctomycetota</taxon>
        <taxon>Phycisphaerae</taxon>
        <taxon>Sedimentisphaerales</taxon>
        <taxon>Anaerobacaceae</taxon>
        <taxon>Anaerobaca</taxon>
    </lineage>
</organism>
<evidence type="ECO:0008006" key="4">
    <source>
        <dbReference type="Google" id="ProtNLM"/>
    </source>
</evidence>
<comment type="caution">
    <text evidence="2">The sequence shown here is derived from an EMBL/GenBank/DDBJ whole genome shotgun (WGS) entry which is preliminary data.</text>
</comment>
<dbReference type="Proteomes" id="UP001431776">
    <property type="component" value="Unassembled WGS sequence"/>
</dbReference>
<keyword evidence="1" id="KW-1133">Transmembrane helix</keyword>
<reference evidence="2" key="1">
    <citation type="submission" date="2023-05" db="EMBL/GenBank/DDBJ databases">
        <title>Anaerotaeda fermentans gen. nov., sp. nov., a novel anaerobic planctomycete of the new family within the order Sedimentisphaerales isolated from Taman Peninsula, Russia.</title>
        <authorList>
            <person name="Khomyakova M.A."/>
            <person name="Merkel A.Y."/>
            <person name="Slobodkin A.I."/>
        </authorList>
    </citation>
    <scope>NUCLEOTIDE SEQUENCE</scope>
    <source>
        <strain evidence="2">M17dextr</strain>
    </source>
</reference>
<feature type="transmembrane region" description="Helical" evidence="1">
    <location>
        <begin position="20"/>
        <end position="37"/>
    </location>
</feature>
<keyword evidence="3" id="KW-1185">Reference proteome</keyword>
<protein>
    <recommendedName>
        <fullName evidence="4">SxtJ</fullName>
    </recommendedName>
</protein>
<feature type="transmembrane region" description="Helical" evidence="1">
    <location>
        <begin position="71"/>
        <end position="104"/>
    </location>
</feature>
<gene>
    <name evidence="2" type="ORF">QJ522_16020</name>
</gene>
<dbReference type="EMBL" id="JASCXX010000022">
    <property type="protein sequence ID" value="MDI6450564.1"/>
    <property type="molecule type" value="Genomic_DNA"/>
</dbReference>
<keyword evidence="1" id="KW-0472">Membrane</keyword>